<keyword evidence="4" id="KW-1185">Reference proteome</keyword>
<organism evidence="3 4">
    <name type="scientific">Kwoniella dendrophila CBS 6074</name>
    <dbReference type="NCBI Taxonomy" id="1295534"/>
    <lineage>
        <taxon>Eukaryota</taxon>
        <taxon>Fungi</taxon>
        <taxon>Dikarya</taxon>
        <taxon>Basidiomycota</taxon>
        <taxon>Agaricomycotina</taxon>
        <taxon>Tremellomycetes</taxon>
        <taxon>Tremellales</taxon>
        <taxon>Cryptococcaceae</taxon>
        <taxon>Kwoniella</taxon>
    </lineage>
</organism>
<dbReference type="AlphaFoldDB" id="A0AAX4JJ94"/>
<dbReference type="Pfam" id="PF03134">
    <property type="entry name" value="TB2_DP1_HVA22"/>
    <property type="match status" value="1"/>
</dbReference>
<gene>
    <name evidence="3" type="ORF">L201_000380</name>
</gene>
<feature type="region of interest" description="Disordered" evidence="1">
    <location>
        <begin position="208"/>
        <end position="351"/>
    </location>
</feature>
<feature type="compositionally biased region" description="Basic and acidic residues" evidence="1">
    <location>
        <begin position="450"/>
        <end position="459"/>
    </location>
</feature>
<sequence length="579" mass="64569">MTTSTSSSLFPILVVGGTWYYLSSRGSVTQTIWLSLNILETLRALRVVRPNGRRIGMNTRRKAMRESLICWSVYVIFQTIGPIISTLLGWIPFYSPVKTVLTMAFLFTRLPASSHLFHHILTPLVKPYETPIDLTILLIQSIGILIFHYILQVPISFIITTCMYFKRVAVSAYLQAIVHVKSRKSTVIPKSPKRTTVISEDFRARAAFLSPPPQIPGSILLRHPSPRPPTPRRSISFLSPPATPKILPPSPPSSPESDEIQIIAGPSTPRRPSSARRENNLLNVEEIREVRKSPRRQKAVDVDNTELDNLDLTQRQDTMPEKKKPDRPRTKAVKSTKEDYSSNTIMSSGRKGKGKALPVLVIPDEDEMNFPEIQHLPPLRDHANPMVIDSISSKAGVSTVIENDGEAFQIPKKAVNSRSKIVALPTVSKLRGLSSTSTRPETNKAKPYSRIKETSKPDSKSVTALNKTNISDTNPDRNHISRKTIVKSSTTTTRTTKPTTTKLKTPRKPRILRASEGGVAHDKPISTSASRARTRARSKTAEIVTEQPTVEEVKKVGEKRRTIPAVDVEAVTKRKRVKK</sequence>
<keyword evidence="2" id="KW-0812">Transmembrane</keyword>
<accession>A0AAX4JJ94</accession>
<evidence type="ECO:0000313" key="4">
    <source>
        <dbReference type="Proteomes" id="UP001355207"/>
    </source>
</evidence>
<evidence type="ECO:0000256" key="1">
    <source>
        <dbReference type="SAM" id="MobiDB-lite"/>
    </source>
</evidence>
<name>A0AAX4JJ94_9TREE</name>
<feature type="compositionally biased region" description="Pro residues" evidence="1">
    <location>
        <begin position="241"/>
        <end position="254"/>
    </location>
</feature>
<keyword evidence="2" id="KW-1133">Transmembrane helix</keyword>
<dbReference type="InterPro" id="IPR004345">
    <property type="entry name" value="TB2_DP1_HVA22"/>
</dbReference>
<feature type="region of interest" description="Disordered" evidence="1">
    <location>
        <begin position="433"/>
        <end position="541"/>
    </location>
</feature>
<dbReference type="GeneID" id="91091052"/>
<feature type="transmembrane region" description="Helical" evidence="2">
    <location>
        <begin position="68"/>
        <end position="93"/>
    </location>
</feature>
<feature type="compositionally biased region" description="Low complexity" evidence="1">
    <location>
        <begin position="486"/>
        <end position="503"/>
    </location>
</feature>
<proteinExistence type="predicted"/>
<feature type="compositionally biased region" description="Polar residues" evidence="1">
    <location>
        <begin position="460"/>
        <end position="473"/>
    </location>
</feature>
<dbReference type="Proteomes" id="UP001355207">
    <property type="component" value="Chromosome 1"/>
</dbReference>
<evidence type="ECO:0000256" key="2">
    <source>
        <dbReference type="SAM" id="Phobius"/>
    </source>
</evidence>
<feature type="compositionally biased region" description="Basic and acidic residues" evidence="1">
    <location>
        <begin position="275"/>
        <end position="292"/>
    </location>
</feature>
<protein>
    <submittedName>
        <fullName evidence="3">Uncharacterized protein</fullName>
    </submittedName>
</protein>
<evidence type="ECO:0000313" key="3">
    <source>
        <dbReference type="EMBL" id="WWC85516.1"/>
    </source>
</evidence>
<dbReference type="EMBL" id="CP144098">
    <property type="protein sequence ID" value="WWC85516.1"/>
    <property type="molecule type" value="Genomic_DNA"/>
</dbReference>
<feature type="compositionally biased region" description="Basic and acidic residues" evidence="1">
    <location>
        <begin position="318"/>
        <end position="340"/>
    </location>
</feature>
<reference evidence="3 4" key="1">
    <citation type="submission" date="2024-01" db="EMBL/GenBank/DDBJ databases">
        <title>Comparative genomics of Cryptococcus and Kwoniella reveals pathogenesis evolution and contrasting modes of karyotype evolution via chromosome fusion or intercentromeric recombination.</title>
        <authorList>
            <person name="Coelho M.A."/>
            <person name="David-Palma M."/>
            <person name="Shea T."/>
            <person name="Bowers K."/>
            <person name="McGinley-Smith S."/>
            <person name="Mohammad A.W."/>
            <person name="Gnirke A."/>
            <person name="Yurkov A.M."/>
            <person name="Nowrousian M."/>
            <person name="Sun S."/>
            <person name="Cuomo C.A."/>
            <person name="Heitman J."/>
        </authorList>
    </citation>
    <scope>NUCLEOTIDE SEQUENCE [LARGE SCALE GENOMIC DNA]</scope>
    <source>
        <strain evidence="3 4">CBS 6074</strain>
    </source>
</reference>
<keyword evidence="2" id="KW-0472">Membrane</keyword>
<feature type="transmembrane region" description="Helical" evidence="2">
    <location>
        <begin position="132"/>
        <end position="151"/>
    </location>
</feature>
<dbReference type="RefSeq" id="XP_066072279.1">
    <property type="nucleotide sequence ID" value="XM_066216182.1"/>
</dbReference>